<keyword evidence="4" id="KW-1185">Reference proteome</keyword>
<accession>A0AAV2HE73</accession>
<feature type="compositionally biased region" description="Polar residues" evidence="2">
    <location>
        <begin position="19"/>
        <end position="35"/>
    </location>
</feature>
<reference evidence="3 4" key="1">
    <citation type="submission" date="2024-04" db="EMBL/GenBank/DDBJ databases">
        <authorList>
            <consortium name="Genoscope - CEA"/>
            <person name="William W."/>
        </authorList>
    </citation>
    <scope>NUCLEOTIDE SEQUENCE [LARGE SCALE GENOMIC DNA]</scope>
</reference>
<dbReference type="Pfam" id="PF06625">
    <property type="entry name" value="DUF1151"/>
    <property type="match status" value="1"/>
</dbReference>
<evidence type="ECO:0000256" key="2">
    <source>
        <dbReference type="SAM" id="MobiDB-lite"/>
    </source>
</evidence>
<dbReference type="PANTHER" id="PTHR16768">
    <property type="entry name" value="DOWN REGULATED IN RENAL CARCINOMA 1/TU3A"/>
    <property type="match status" value="1"/>
</dbReference>
<sequence>MTARRRGAAVQGVKAHAPSTPSAQVDLLNSETSMPDTPCPDYDHELEGTPDNSNRRNSFKFVNNFKNVITHIRTIEDLYTNFPEPDPDYLNDDEEDKAFHPPDQLSDFPPPPPPCTAEELSQAVSDAYDAQVHNGISPTVDGLAGQAEPPVIRPKPLHNPCTESRERQALHRELLMNYKIGKDVLKKPELDKVLRDRRENQRKKEWDDQKSSKGRTSLELKLEERATRLKSEEEKKMKGIEEEEQAPELLRIHRKITLKSGSTSEQS</sequence>
<name>A0AAV2HE73_LYMST</name>
<feature type="compositionally biased region" description="Basic and acidic residues" evidence="2">
    <location>
        <begin position="186"/>
        <end position="240"/>
    </location>
</feature>
<evidence type="ECO:0000313" key="3">
    <source>
        <dbReference type="EMBL" id="CAL1531662.1"/>
    </source>
</evidence>
<comment type="caution">
    <text evidence="3">The sequence shown here is derived from an EMBL/GenBank/DDBJ whole genome shotgun (WGS) entry which is preliminary data.</text>
</comment>
<dbReference type="AlphaFoldDB" id="A0AAV2HE73"/>
<organism evidence="3 4">
    <name type="scientific">Lymnaea stagnalis</name>
    <name type="common">Great pond snail</name>
    <name type="synonym">Helix stagnalis</name>
    <dbReference type="NCBI Taxonomy" id="6523"/>
    <lineage>
        <taxon>Eukaryota</taxon>
        <taxon>Metazoa</taxon>
        <taxon>Spiralia</taxon>
        <taxon>Lophotrochozoa</taxon>
        <taxon>Mollusca</taxon>
        <taxon>Gastropoda</taxon>
        <taxon>Heterobranchia</taxon>
        <taxon>Euthyneura</taxon>
        <taxon>Panpulmonata</taxon>
        <taxon>Hygrophila</taxon>
        <taxon>Lymnaeoidea</taxon>
        <taxon>Lymnaeidae</taxon>
        <taxon>Lymnaea</taxon>
    </lineage>
</organism>
<feature type="region of interest" description="Disordered" evidence="2">
    <location>
        <begin position="186"/>
        <end position="267"/>
    </location>
</feature>
<protein>
    <recommendedName>
        <fullName evidence="5">Protein FAM107B</fullName>
    </recommendedName>
</protein>
<dbReference type="InterPro" id="IPR009533">
    <property type="entry name" value="FAM107"/>
</dbReference>
<dbReference type="EMBL" id="CAXITT010000095">
    <property type="protein sequence ID" value="CAL1531662.1"/>
    <property type="molecule type" value="Genomic_DNA"/>
</dbReference>
<proteinExistence type="predicted"/>
<gene>
    <name evidence="3" type="ORF">GSLYS_00005757001</name>
</gene>
<keyword evidence="1" id="KW-0175">Coiled coil</keyword>
<evidence type="ECO:0008006" key="5">
    <source>
        <dbReference type="Google" id="ProtNLM"/>
    </source>
</evidence>
<evidence type="ECO:0000256" key="1">
    <source>
        <dbReference type="ARBA" id="ARBA00023054"/>
    </source>
</evidence>
<feature type="region of interest" description="Disordered" evidence="2">
    <location>
        <begin position="1"/>
        <end position="55"/>
    </location>
</feature>
<evidence type="ECO:0000313" key="4">
    <source>
        <dbReference type="Proteomes" id="UP001497497"/>
    </source>
</evidence>
<dbReference type="PANTHER" id="PTHR16768:SF5">
    <property type="entry name" value="FI14214P"/>
    <property type="match status" value="1"/>
</dbReference>
<dbReference type="Proteomes" id="UP001497497">
    <property type="component" value="Unassembled WGS sequence"/>
</dbReference>